<name>A0AAU9EMM7_9BACT</name>
<dbReference type="Proteomes" id="UP001366166">
    <property type="component" value="Chromosome"/>
</dbReference>
<dbReference type="AlphaFoldDB" id="A0AAU9EMM7"/>
<keyword evidence="1" id="KW-1133">Transmembrane helix</keyword>
<gene>
    <name evidence="2" type="ORF">FAK_34300</name>
</gene>
<evidence type="ECO:0008006" key="4">
    <source>
        <dbReference type="Google" id="ProtNLM"/>
    </source>
</evidence>
<feature type="transmembrane region" description="Helical" evidence="1">
    <location>
        <begin position="21"/>
        <end position="42"/>
    </location>
</feature>
<keyword evidence="1" id="KW-0472">Membrane</keyword>
<evidence type="ECO:0000313" key="3">
    <source>
        <dbReference type="Proteomes" id="UP001366166"/>
    </source>
</evidence>
<keyword evidence="1" id="KW-0812">Transmembrane</keyword>
<dbReference type="RefSeq" id="WP_338602085.1">
    <property type="nucleotide sequence ID" value="NZ_AP028679.1"/>
</dbReference>
<reference evidence="3" key="1">
    <citation type="journal article" date="2023" name="Arch. Microbiol.">
        <title>Desulfoferula mesophilus gen. nov. sp. nov., a mesophilic sulfate-reducing bacterium isolated from a brackish lake sediment.</title>
        <authorList>
            <person name="Watanabe T."/>
            <person name="Yabe T."/>
            <person name="Tsuji J.M."/>
            <person name="Fukui M."/>
        </authorList>
    </citation>
    <scope>NUCLEOTIDE SEQUENCE [LARGE SCALE GENOMIC DNA]</scope>
    <source>
        <strain evidence="3">12FAK</strain>
    </source>
</reference>
<sequence>MNVSVRAANRRPALQVSGVAISLRQGLIVLALVIGCALFYLYTGIKGLSISYQISQARQNRVEMVEMGRRLRVELNNLRSPERLEQAGARLGLAPVPPERVRVLP</sequence>
<accession>A0AAU9EMM7</accession>
<evidence type="ECO:0000313" key="2">
    <source>
        <dbReference type="EMBL" id="BEQ16364.1"/>
    </source>
</evidence>
<dbReference type="KEGG" id="dmp:FAK_34300"/>
<organism evidence="2 3">
    <name type="scientific">Desulfoferula mesophila</name>
    <dbReference type="NCBI Taxonomy" id="3058419"/>
    <lineage>
        <taxon>Bacteria</taxon>
        <taxon>Pseudomonadati</taxon>
        <taxon>Thermodesulfobacteriota</taxon>
        <taxon>Desulfarculia</taxon>
        <taxon>Desulfarculales</taxon>
        <taxon>Desulfarculaceae</taxon>
        <taxon>Desulfoferula</taxon>
    </lineage>
</organism>
<dbReference type="EMBL" id="AP028679">
    <property type="protein sequence ID" value="BEQ16364.1"/>
    <property type="molecule type" value="Genomic_DNA"/>
</dbReference>
<evidence type="ECO:0000256" key="1">
    <source>
        <dbReference type="SAM" id="Phobius"/>
    </source>
</evidence>
<proteinExistence type="predicted"/>
<protein>
    <recommendedName>
        <fullName evidence="4">Cell division protein FtsL</fullName>
    </recommendedName>
</protein>
<keyword evidence="3" id="KW-1185">Reference proteome</keyword>